<gene>
    <name evidence="1" type="ORF">SLI_8035</name>
</gene>
<dbReference type="AlphaFoldDB" id="A0A7U9E4M0"/>
<proteinExistence type="predicted"/>
<reference evidence="2" key="1">
    <citation type="journal article" date="2013" name="Genome Biol. Evol.">
        <title>The genome sequence of Streptomyces lividans 66 reveals a novel tRNA-dependent peptide biosynthetic system within a metal-related genomic island.</title>
        <authorList>
            <person name="Cruz-Morales P."/>
            <person name="Vijgenboom E."/>
            <person name="Iruegas-Bocardo F."/>
            <person name="Girard G."/>
            <person name="Yanez-Guerra L.A."/>
            <person name="Ramos-Aboites H.E."/>
            <person name="Pernodet J.L."/>
            <person name="Anne J."/>
            <person name="van Wezel G.P."/>
            <person name="Barona-Gomez F."/>
        </authorList>
    </citation>
    <scope>NUCLEOTIDE SEQUENCE [LARGE SCALE GENOMIC DNA]</scope>
    <source>
        <strain evidence="2">1326</strain>
    </source>
</reference>
<protein>
    <submittedName>
        <fullName evidence="1">Mobile element protein</fullName>
    </submittedName>
</protein>
<dbReference type="Pfam" id="PF13384">
    <property type="entry name" value="HTH_23"/>
    <property type="match status" value="1"/>
</dbReference>
<dbReference type="EMBL" id="CM001889">
    <property type="protein sequence ID" value="EOY52733.1"/>
    <property type="molecule type" value="Genomic_DNA"/>
</dbReference>
<name>A0A7U9E4M0_STRLI</name>
<dbReference type="Proteomes" id="UP000014062">
    <property type="component" value="Chromosome"/>
</dbReference>
<sequence>MVTWRRAQMALLSAQGMRVAKITEVSFMSADRVRDVIHNFDTDGFDSLCPKYRGRPAQD</sequence>
<accession>A0A7U9E4M0</accession>
<evidence type="ECO:0000313" key="2">
    <source>
        <dbReference type="Proteomes" id="UP000014062"/>
    </source>
</evidence>
<organism evidence="1 2">
    <name type="scientific">Streptomyces lividans 1326</name>
    <dbReference type="NCBI Taxonomy" id="1200984"/>
    <lineage>
        <taxon>Bacteria</taxon>
        <taxon>Bacillati</taxon>
        <taxon>Actinomycetota</taxon>
        <taxon>Actinomycetes</taxon>
        <taxon>Kitasatosporales</taxon>
        <taxon>Streptomycetaceae</taxon>
        <taxon>Streptomyces</taxon>
    </lineage>
</organism>
<evidence type="ECO:0000313" key="1">
    <source>
        <dbReference type="EMBL" id="EOY52733.1"/>
    </source>
</evidence>